<dbReference type="Gene3D" id="3.30.160.150">
    <property type="entry name" value="Lipoprotein like domain"/>
    <property type="match status" value="1"/>
</dbReference>
<gene>
    <name evidence="6" type="primary">lptE</name>
    <name evidence="7" type="ORF">CKO42_09575</name>
</gene>
<evidence type="ECO:0000313" key="8">
    <source>
        <dbReference type="Proteomes" id="UP001138768"/>
    </source>
</evidence>
<evidence type="ECO:0000256" key="3">
    <source>
        <dbReference type="ARBA" id="ARBA00023139"/>
    </source>
</evidence>
<comment type="function">
    <text evidence="6">Together with LptD, is involved in the assembly of lipopolysaccharide (LPS) at the surface of the outer membrane. Required for the proper assembly of LptD. Binds LPS and may serve as the LPS recognition site at the outer membrane.</text>
</comment>
<dbReference type="Pfam" id="PF04390">
    <property type="entry name" value="LptE"/>
    <property type="match status" value="1"/>
</dbReference>
<comment type="subunit">
    <text evidence="6">Component of the lipopolysaccharide transport and assembly complex. Interacts with LptD.</text>
</comment>
<evidence type="ECO:0000256" key="5">
    <source>
        <dbReference type="ARBA" id="ARBA00023288"/>
    </source>
</evidence>
<sequence>MGCSTRSRAEKRAALGFSTGLLCAGLLFLLAGCGFHLRGAVDIPPGLEPIYIQSGGLVGQAIDERLRGSGVPVTQVATEAGMILRILGQSRSSRVVAVDRTGKALAYALQFQIGFDAVEASGQALIPEQRITLERTFDDNPDVAVLGKQLESDIIYQDMADDAADQVLLRLRAAVAARSQRPQSAPQAQASSQYAPLAQASSQYAPLAAPAAQ</sequence>
<dbReference type="PANTHER" id="PTHR38098">
    <property type="entry name" value="LPS-ASSEMBLY LIPOPROTEIN LPTE"/>
    <property type="match status" value="1"/>
</dbReference>
<dbReference type="GO" id="GO:0001530">
    <property type="term" value="F:lipopolysaccharide binding"/>
    <property type="evidence" value="ECO:0007669"/>
    <property type="project" value="TreeGrafter"/>
</dbReference>
<comment type="subcellular location">
    <subcellularLocation>
        <location evidence="6">Cell outer membrane</location>
        <topology evidence="6">Lipid-anchor</topology>
    </subcellularLocation>
</comment>
<dbReference type="InterPro" id="IPR007485">
    <property type="entry name" value="LPS_assembly_LptE"/>
</dbReference>
<evidence type="ECO:0000256" key="2">
    <source>
        <dbReference type="ARBA" id="ARBA00023136"/>
    </source>
</evidence>
<dbReference type="AlphaFoldDB" id="A0A9X0W9C1"/>
<keyword evidence="5 6" id="KW-0449">Lipoprotein</keyword>
<comment type="caution">
    <text evidence="7">The sequence shown here is derived from an EMBL/GenBank/DDBJ whole genome shotgun (WGS) entry which is preliminary data.</text>
</comment>
<evidence type="ECO:0000256" key="4">
    <source>
        <dbReference type="ARBA" id="ARBA00023237"/>
    </source>
</evidence>
<reference evidence="7 8" key="1">
    <citation type="journal article" date="2020" name="Microorganisms">
        <title>Osmotic Adaptation and Compatible Solute Biosynthesis of Phototrophic Bacteria as Revealed from Genome Analyses.</title>
        <authorList>
            <person name="Imhoff J.F."/>
            <person name="Rahn T."/>
            <person name="Kunzel S."/>
            <person name="Keller A."/>
            <person name="Neulinger S.C."/>
        </authorList>
    </citation>
    <scope>NUCLEOTIDE SEQUENCE [LARGE SCALE GENOMIC DNA]</scope>
    <source>
        <strain evidence="7 8">DSM 25653</strain>
    </source>
</reference>
<proteinExistence type="inferred from homology"/>
<keyword evidence="1 6" id="KW-0732">Signal</keyword>
<protein>
    <recommendedName>
        <fullName evidence="6">LPS-assembly lipoprotein LptE</fullName>
    </recommendedName>
</protein>
<keyword evidence="2 6" id="KW-0472">Membrane</keyword>
<dbReference type="GO" id="GO:0009279">
    <property type="term" value="C:cell outer membrane"/>
    <property type="evidence" value="ECO:0007669"/>
    <property type="project" value="UniProtKB-SubCell"/>
</dbReference>
<dbReference type="EMBL" id="NRRY01000012">
    <property type="protein sequence ID" value="MBK1618678.1"/>
    <property type="molecule type" value="Genomic_DNA"/>
</dbReference>
<keyword evidence="4 6" id="KW-0998">Cell outer membrane</keyword>
<dbReference type="PANTHER" id="PTHR38098:SF1">
    <property type="entry name" value="LPS-ASSEMBLY LIPOPROTEIN LPTE"/>
    <property type="match status" value="1"/>
</dbReference>
<organism evidence="7 8">
    <name type="scientific">Lamprobacter modestohalophilus</name>
    <dbReference type="NCBI Taxonomy" id="1064514"/>
    <lineage>
        <taxon>Bacteria</taxon>
        <taxon>Pseudomonadati</taxon>
        <taxon>Pseudomonadota</taxon>
        <taxon>Gammaproteobacteria</taxon>
        <taxon>Chromatiales</taxon>
        <taxon>Chromatiaceae</taxon>
        <taxon>Lamprobacter</taxon>
    </lineage>
</organism>
<evidence type="ECO:0000256" key="6">
    <source>
        <dbReference type="HAMAP-Rule" id="MF_01186"/>
    </source>
</evidence>
<dbReference type="GO" id="GO:0043165">
    <property type="term" value="P:Gram-negative-bacterium-type cell outer membrane assembly"/>
    <property type="evidence" value="ECO:0007669"/>
    <property type="project" value="UniProtKB-UniRule"/>
</dbReference>
<dbReference type="Proteomes" id="UP001138768">
    <property type="component" value="Unassembled WGS sequence"/>
</dbReference>
<dbReference type="HAMAP" id="MF_01186">
    <property type="entry name" value="LPS_assembly_LptE"/>
    <property type="match status" value="1"/>
</dbReference>
<dbReference type="PROSITE" id="PS51257">
    <property type="entry name" value="PROKAR_LIPOPROTEIN"/>
    <property type="match status" value="1"/>
</dbReference>
<keyword evidence="8" id="KW-1185">Reference proteome</keyword>
<dbReference type="GO" id="GO:0015920">
    <property type="term" value="P:lipopolysaccharide transport"/>
    <property type="evidence" value="ECO:0007669"/>
    <property type="project" value="TreeGrafter"/>
</dbReference>
<accession>A0A9X0W9C1</accession>
<evidence type="ECO:0000313" key="7">
    <source>
        <dbReference type="EMBL" id="MBK1618678.1"/>
    </source>
</evidence>
<keyword evidence="3 6" id="KW-0564">Palmitate</keyword>
<dbReference type="RefSeq" id="WP_200242762.1">
    <property type="nucleotide sequence ID" value="NZ_NRRY01000012.1"/>
</dbReference>
<name>A0A9X0W9C1_9GAMM</name>
<comment type="similarity">
    <text evidence="6">Belongs to the LptE lipoprotein family.</text>
</comment>
<evidence type="ECO:0000256" key="1">
    <source>
        <dbReference type="ARBA" id="ARBA00022729"/>
    </source>
</evidence>
<dbReference type="GO" id="GO:1990351">
    <property type="term" value="C:transporter complex"/>
    <property type="evidence" value="ECO:0007669"/>
    <property type="project" value="TreeGrafter"/>
</dbReference>